<keyword evidence="2" id="KW-1185">Reference proteome</keyword>
<dbReference type="AlphaFoldDB" id="A0A5N6V7Z3"/>
<accession>A0A5N6V7Z3</accession>
<name>A0A5N6V7Z3_ASPTM</name>
<dbReference type="Proteomes" id="UP000326950">
    <property type="component" value="Unassembled WGS sequence"/>
</dbReference>
<protein>
    <submittedName>
        <fullName evidence="1">Uncharacterized protein</fullName>
    </submittedName>
</protein>
<evidence type="ECO:0000313" key="1">
    <source>
        <dbReference type="EMBL" id="KAE8166031.1"/>
    </source>
</evidence>
<reference evidence="1 2" key="1">
    <citation type="submission" date="2019-04" db="EMBL/GenBank/DDBJ databases">
        <title>Friends and foes A comparative genomics study of 23 Aspergillus species from section Flavi.</title>
        <authorList>
            <consortium name="DOE Joint Genome Institute"/>
            <person name="Kjaerbolling I."/>
            <person name="Vesth T."/>
            <person name="Frisvad J.C."/>
            <person name="Nybo J.L."/>
            <person name="Theobald S."/>
            <person name="Kildgaard S."/>
            <person name="Isbrandt T."/>
            <person name="Kuo A."/>
            <person name="Sato A."/>
            <person name="Lyhne E.K."/>
            <person name="Kogle M.E."/>
            <person name="Wiebenga A."/>
            <person name="Kun R.S."/>
            <person name="Lubbers R.J."/>
            <person name="Makela M.R."/>
            <person name="Barry K."/>
            <person name="Chovatia M."/>
            <person name="Clum A."/>
            <person name="Daum C."/>
            <person name="Haridas S."/>
            <person name="He G."/>
            <person name="LaButti K."/>
            <person name="Lipzen A."/>
            <person name="Mondo S."/>
            <person name="Riley R."/>
            <person name="Salamov A."/>
            <person name="Simmons B.A."/>
            <person name="Magnuson J.K."/>
            <person name="Henrissat B."/>
            <person name="Mortensen U.H."/>
            <person name="Larsen T.O."/>
            <person name="Devries R.P."/>
            <person name="Grigoriev I.V."/>
            <person name="Machida M."/>
            <person name="Baker S.E."/>
            <person name="Andersen M.R."/>
        </authorList>
    </citation>
    <scope>NUCLEOTIDE SEQUENCE [LARGE SCALE GENOMIC DNA]</scope>
    <source>
        <strain evidence="1 2">CBS 117626</strain>
    </source>
</reference>
<organism evidence="1 2">
    <name type="scientific">Aspergillus tamarii</name>
    <dbReference type="NCBI Taxonomy" id="41984"/>
    <lineage>
        <taxon>Eukaryota</taxon>
        <taxon>Fungi</taxon>
        <taxon>Dikarya</taxon>
        <taxon>Ascomycota</taxon>
        <taxon>Pezizomycotina</taxon>
        <taxon>Eurotiomycetes</taxon>
        <taxon>Eurotiomycetidae</taxon>
        <taxon>Eurotiales</taxon>
        <taxon>Aspergillaceae</taxon>
        <taxon>Aspergillus</taxon>
        <taxon>Aspergillus subgen. Circumdati</taxon>
    </lineage>
</organism>
<evidence type="ECO:0000313" key="2">
    <source>
        <dbReference type="Proteomes" id="UP000326950"/>
    </source>
</evidence>
<sequence>MDVAPMSQQKQPLRIPVYMLITYRQTHQQIPAQTSWTLQSSEHAKVVVLLLYIPVTKRLAVRISKLDVGHFPELSLICERVGGRIGYVKRCGVIEQLNLRL</sequence>
<gene>
    <name evidence="1" type="ORF">BDV40DRAFT_256674</name>
</gene>
<dbReference type="EMBL" id="ML738596">
    <property type="protein sequence ID" value="KAE8166031.1"/>
    <property type="molecule type" value="Genomic_DNA"/>
</dbReference>
<proteinExistence type="predicted"/>